<feature type="domain" description="HTH lysR-type" evidence="7">
    <location>
        <begin position="1"/>
        <end position="58"/>
    </location>
</feature>
<keyword evidence="3" id="KW-0238">DNA-binding</keyword>
<comment type="similarity">
    <text evidence="1">Belongs to the LysR transcriptional regulatory family.</text>
</comment>
<evidence type="ECO:0000256" key="1">
    <source>
        <dbReference type="ARBA" id="ARBA00009437"/>
    </source>
</evidence>
<keyword evidence="2" id="KW-0805">Transcription regulation</keyword>
<dbReference type="SUPFAM" id="SSF46785">
    <property type="entry name" value="Winged helix' DNA-binding domain"/>
    <property type="match status" value="1"/>
</dbReference>
<evidence type="ECO:0000256" key="6">
    <source>
        <dbReference type="SAM" id="MobiDB-lite"/>
    </source>
</evidence>
<dbReference type="GO" id="GO:0003677">
    <property type="term" value="F:DNA binding"/>
    <property type="evidence" value="ECO:0007669"/>
    <property type="project" value="UniProtKB-KW"/>
</dbReference>
<dbReference type="FunFam" id="1.10.10.10:FF:000001">
    <property type="entry name" value="LysR family transcriptional regulator"/>
    <property type="match status" value="1"/>
</dbReference>
<evidence type="ECO:0000256" key="2">
    <source>
        <dbReference type="ARBA" id="ARBA00023015"/>
    </source>
</evidence>
<dbReference type="PANTHER" id="PTHR30293:SF0">
    <property type="entry name" value="NITROGEN ASSIMILATION REGULATORY PROTEIN NAC"/>
    <property type="match status" value="1"/>
</dbReference>
<dbReference type="Pfam" id="PF03466">
    <property type="entry name" value="LysR_substrate"/>
    <property type="match status" value="1"/>
</dbReference>
<keyword evidence="4" id="KW-0010">Activator</keyword>
<evidence type="ECO:0000313" key="9">
    <source>
        <dbReference type="Proteomes" id="UP000297385"/>
    </source>
</evidence>
<evidence type="ECO:0000256" key="4">
    <source>
        <dbReference type="ARBA" id="ARBA00023159"/>
    </source>
</evidence>
<accession>A0A4Y8N2W2</accession>
<dbReference type="InterPro" id="IPR005119">
    <property type="entry name" value="LysR_subst-bd"/>
</dbReference>
<name>A0A4Y8N2W2_9BURK</name>
<reference evidence="8 9" key="1">
    <citation type="submission" date="2019-03" db="EMBL/GenBank/DDBJ databases">
        <title>Complete Genome Sequence of Paraburkholderia dipogonis ICMP 19430T, a Nitrogen-fixing Symbiont of the South African Invasive Legume Dipogon lignosus in New Zealand.</title>
        <authorList>
            <person name="De Meyer S.E."/>
        </authorList>
    </citation>
    <scope>NUCLEOTIDE SEQUENCE [LARGE SCALE GENOMIC DNA]</scope>
    <source>
        <strain evidence="8 9">ICMP 19430</strain>
    </source>
</reference>
<dbReference type="GeneID" id="97307708"/>
<dbReference type="Pfam" id="PF00126">
    <property type="entry name" value="HTH_1"/>
    <property type="match status" value="1"/>
</dbReference>
<proteinExistence type="inferred from homology"/>
<dbReference type="SUPFAM" id="SSF53850">
    <property type="entry name" value="Periplasmic binding protein-like II"/>
    <property type="match status" value="1"/>
</dbReference>
<dbReference type="Gene3D" id="3.40.190.290">
    <property type="match status" value="1"/>
</dbReference>
<gene>
    <name evidence="8" type="ORF">E2553_02710</name>
</gene>
<dbReference type="InterPro" id="IPR000847">
    <property type="entry name" value="LysR_HTH_N"/>
</dbReference>
<dbReference type="PROSITE" id="PS50931">
    <property type="entry name" value="HTH_LYSR"/>
    <property type="match status" value="1"/>
</dbReference>
<dbReference type="AlphaFoldDB" id="A0A4Y8N2W2"/>
<dbReference type="Gene3D" id="1.10.10.10">
    <property type="entry name" value="Winged helix-like DNA-binding domain superfamily/Winged helix DNA-binding domain"/>
    <property type="match status" value="1"/>
</dbReference>
<evidence type="ECO:0000256" key="3">
    <source>
        <dbReference type="ARBA" id="ARBA00023125"/>
    </source>
</evidence>
<dbReference type="GO" id="GO:0003700">
    <property type="term" value="F:DNA-binding transcription factor activity"/>
    <property type="evidence" value="ECO:0007669"/>
    <property type="project" value="InterPro"/>
</dbReference>
<organism evidence="8 9">
    <name type="scientific">Paraburkholderia dipogonis</name>
    <dbReference type="NCBI Taxonomy" id="1211383"/>
    <lineage>
        <taxon>Bacteria</taxon>
        <taxon>Pseudomonadati</taxon>
        <taxon>Pseudomonadota</taxon>
        <taxon>Betaproteobacteria</taxon>
        <taxon>Burkholderiales</taxon>
        <taxon>Burkholderiaceae</taxon>
        <taxon>Paraburkholderia</taxon>
    </lineage>
</organism>
<evidence type="ECO:0000259" key="7">
    <source>
        <dbReference type="PROSITE" id="PS50931"/>
    </source>
</evidence>
<feature type="region of interest" description="Disordered" evidence="6">
    <location>
        <begin position="305"/>
        <end position="329"/>
    </location>
</feature>
<dbReference type="InterPro" id="IPR036390">
    <property type="entry name" value="WH_DNA-bd_sf"/>
</dbReference>
<evidence type="ECO:0000256" key="5">
    <source>
        <dbReference type="ARBA" id="ARBA00023163"/>
    </source>
</evidence>
<sequence length="329" mass="36059">MDLRQIQYFIALFEDGSVTRAAKRLNIVQPALSMQIAKLEDELHQQLFERNAHGMAPTAAGRLMYRLFLPIMRDLAHARQQLVQRDEVVTGHVSIGLIASVTESVLADALSRFHARYPHVEVTVADGYSATFIDWVAGGQLDAALINKPRARLSLDAQPLLDEEMVLVTGAEYGPELPHAVDLAQLPELELVLPTKRHGLRGVLDTAAQHEDVLLAPRFEIDVLSTIVKLVETTRFATILPRIAVQRAVRRGSLRAYPILAPRIVRHIVCVSHPRRPLSAAADALVSIIADELRKVSSASELDATLGVPSGDEPNDARAALSSSNERSA</sequence>
<comment type="caution">
    <text evidence="8">The sequence shown here is derived from an EMBL/GenBank/DDBJ whole genome shotgun (WGS) entry which is preliminary data.</text>
</comment>
<dbReference type="InterPro" id="IPR036388">
    <property type="entry name" value="WH-like_DNA-bd_sf"/>
</dbReference>
<protein>
    <submittedName>
        <fullName evidence="8">LysR family transcriptional regulator</fullName>
    </submittedName>
</protein>
<dbReference type="GO" id="GO:2000142">
    <property type="term" value="P:regulation of DNA-templated transcription initiation"/>
    <property type="evidence" value="ECO:0007669"/>
    <property type="project" value="TreeGrafter"/>
</dbReference>
<dbReference type="PANTHER" id="PTHR30293">
    <property type="entry name" value="TRANSCRIPTIONAL REGULATORY PROTEIN NAC-RELATED"/>
    <property type="match status" value="1"/>
</dbReference>
<keyword evidence="5" id="KW-0804">Transcription</keyword>
<dbReference type="RefSeq" id="WP_134455915.1">
    <property type="nucleotide sequence ID" value="NZ_JBHMFL010000053.1"/>
</dbReference>
<dbReference type="EMBL" id="SNVI01000001">
    <property type="protein sequence ID" value="TFE44034.1"/>
    <property type="molecule type" value="Genomic_DNA"/>
</dbReference>
<evidence type="ECO:0000313" key="8">
    <source>
        <dbReference type="EMBL" id="TFE44034.1"/>
    </source>
</evidence>
<dbReference type="Proteomes" id="UP000297385">
    <property type="component" value="Unassembled WGS sequence"/>
</dbReference>
<dbReference type="CDD" id="cd05466">
    <property type="entry name" value="PBP2_LTTR_substrate"/>
    <property type="match status" value="1"/>
</dbReference>
<dbReference type="PRINTS" id="PR00039">
    <property type="entry name" value="HTHLYSR"/>
</dbReference>